<feature type="transmembrane region" description="Helical" evidence="1">
    <location>
        <begin position="12"/>
        <end position="40"/>
    </location>
</feature>
<evidence type="ECO:0000313" key="3">
    <source>
        <dbReference type="Proteomes" id="UP000269396"/>
    </source>
</evidence>
<organism evidence="2 3">
    <name type="scientific">Schistosoma mattheei</name>
    <dbReference type="NCBI Taxonomy" id="31246"/>
    <lineage>
        <taxon>Eukaryota</taxon>
        <taxon>Metazoa</taxon>
        <taxon>Spiralia</taxon>
        <taxon>Lophotrochozoa</taxon>
        <taxon>Platyhelminthes</taxon>
        <taxon>Trematoda</taxon>
        <taxon>Digenea</taxon>
        <taxon>Strigeidida</taxon>
        <taxon>Schistosomatoidea</taxon>
        <taxon>Schistosomatidae</taxon>
        <taxon>Schistosoma</taxon>
    </lineage>
</organism>
<dbReference type="AlphaFoldDB" id="A0A3P8GZD0"/>
<keyword evidence="1" id="KW-0472">Membrane</keyword>
<evidence type="ECO:0000256" key="1">
    <source>
        <dbReference type="SAM" id="Phobius"/>
    </source>
</evidence>
<protein>
    <submittedName>
        <fullName evidence="2">Uncharacterized protein</fullName>
    </submittedName>
</protein>
<gene>
    <name evidence="2" type="ORF">SMTD_LOCUS22659</name>
</gene>
<name>A0A3P8GZD0_9TREM</name>
<proteinExistence type="predicted"/>
<reference evidence="2 3" key="1">
    <citation type="submission" date="2018-11" db="EMBL/GenBank/DDBJ databases">
        <authorList>
            <consortium name="Pathogen Informatics"/>
        </authorList>
    </citation>
    <scope>NUCLEOTIDE SEQUENCE [LARGE SCALE GENOMIC DNA]</scope>
    <source>
        <strain>Denwood</strain>
        <strain evidence="3">Zambia</strain>
    </source>
</reference>
<dbReference type="Proteomes" id="UP000269396">
    <property type="component" value="Unassembled WGS sequence"/>
</dbReference>
<keyword evidence="3" id="KW-1185">Reference proteome</keyword>
<keyword evidence="1" id="KW-1133">Transmembrane helix</keyword>
<sequence>MMMPVLRNYKIVLYVWKIIILEIVLWVYHAFICFIILVYMHGLIR</sequence>
<evidence type="ECO:0000313" key="2">
    <source>
        <dbReference type="EMBL" id="VDP87941.1"/>
    </source>
</evidence>
<dbReference type="EMBL" id="UZAL01052975">
    <property type="protein sequence ID" value="VDP87941.1"/>
    <property type="molecule type" value="Genomic_DNA"/>
</dbReference>
<keyword evidence="1" id="KW-0812">Transmembrane</keyword>
<accession>A0A3P8GZD0</accession>